<dbReference type="AlphaFoldDB" id="A0A9E7R2S3"/>
<accession>A0A9E7R2S3</accession>
<sequence length="50" mass="5419">MESHVEEEFTFHCPVCEESLKVNDSMKQALVEKGCVVCGADLTVAAFTVG</sequence>
<evidence type="ECO:0000313" key="2">
    <source>
        <dbReference type="Proteomes" id="UP001057580"/>
    </source>
</evidence>
<evidence type="ECO:0008006" key="3">
    <source>
        <dbReference type="Google" id="ProtNLM"/>
    </source>
</evidence>
<dbReference type="Proteomes" id="UP001057580">
    <property type="component" value="Chromosome"/>
</dbReference>
<dbReference type="GeneID" id="74944935"/>
<protein>
    <recommendedName>
        <fullName evidence="3">Zinc ribbon domain-containing protein</fullName>
    </recommendedName>
</protein>
<organism evidence="1 2">
    <name type="scientific">Salinirubellus salinus</name>
    <dbReference type="NCBI Taxonomy" id="1364945"/>
    <lineage>
        <taxon>Archaea</taxon>
        <taxon>Methanobacteriati</taxon>
        <taxon>Methanobacteriota</taxon>
        <taxon>Stenosarchaea group</taxon>
        <taxon>Halobacteria</taxon>
        <taxon>Halobacteriales</taxon>
        <taxon>Natronomonadaceae</taxon>
        <taxon>Salinirubellus</taxon>
    </lineage>
</organism>
<gene>
    <name evidence="1" type="ORF">N0B31_20895</name>
</gene>
<dbReference type="EMBL" id="CP104003">
    <property type="protein sequence ID" value="UWM54567.1"/>
    <property type="molecule type" value="Genomic_DNA"/>
</dbReference>
<dbReference type="Pfam" id="PF24441">
    <property type="entry name" value="DUF7560"/>
    <property type="match status" value="1"/>
</dbReference>
<keyword evidence="2" id="KW-1185">Reference proteome</keyword>
<dbReference type="RefSeq" id="WP_260593587.1">
    <property type="nucleotide sequence ID" value="NZ_CP104003.1"/>
</dbReference>
<reference evidence="1" key="1">
    <citation type="submission" date="2022-09" db="EMBL/GenBank/DDBJ databases">
        <title>Diverse halophilic archaea isolated from saline environments.</title>
        <authorList>
            <person name="Cui H.-L."/>
        </authorList>
    </citation>
    <scope>NUCLEOTIDE SEQUENCE</scope>
    <source>
        <strain evidence="1">ZS-35-S2</strain>
    </source>
</reference>
<dbReference type="InterPro" id="IPR055982">
    <property type="entry name" value="DUF7560"/>
</dbReference>
<name>A0A9E7R2S3_9EURY</name>
<proteinExistence type="predicted"/>
<evidence type="ECO:0000313" key="1">
    <source>
        <dbReference type="EMBL" id="UWM54567.1"/>
    </source>
</evidence>
<dbReference type="KEGG" id="ssai:N0B31_20895"/>